<evidence type="ECO:0000313" key="2">
    <source>
        <dbReference type="EMBL" id="PHQ16666.1"/>
    </source>
</evidence>
<keyword evidence="1" id="KW-0812">Transmembrane</keyword>
<sequence length="116" mass="12501">MPGTGSNRRVRMTEGETLAGAMLGYGASFAFGCLLGSVFLWGLWLTVRRLPTADHPAVLMLASLLVRFGITLAGFLLIARVAGWEYLLVAAIGFTLPRLLMKHRLQATLAGEDPQA</sequence>
<accession>A0A2G1UQ89</accession>
<dbReference type="InterPro" id="IPR017581">
    <property type="entry name" value="AtpR-like"/>
</dbReference>
<dbReference type="EMBL" id="NTFH01000003">
    <property type="protein sequence ID" value="PHQ16666.1"/>
    <property type="molecule type" value="Genomic_DNA"/>
</dbReference>
<dbReference type="NCBIfam" id="TIGR03165">
    <property type="entry name" value="F1F0_chp_2"/>
    <property type="match status" value="1"/>
</dbReference>
<reference evidence="2 3" key="1">
    <citation type="submission" date="2017-09" db="EMBL/GenBank/DDBJ databases">
        <title>The draft genome sequences of Marinobacter sp. PWS21.</title>
        <authorList>
            <person name="Cao J."/>
        </authorList>
    </citation>
    <scope>NUCLEOTIDE SEQUENCE [LARGE SCALE GENOMIC DNA]</scope>
    <source>
        <strain evidence="2 3">PWS21</strain>
    </source>
</reference>
<dbReference type="Proteomes" id="UP000231409">
    <property type="component" value="Unassembled WGS sequence"/>
</dbReference>
<feature type="transmembrane region" description="Helical" evidence="1">
    <location>
        <begin position="20"/>
        <end position="45"/>
    </location>
</feature>
<keyword evidence="1" id="KW-1133">Transmembrane helix</keyword>
<name>A0A2G1UQ89_9GAMM</name>
<keyword evidence="1" id="KW-0472">Membrane</keyword>
<protein>
    <submittedName>
        <fullName evidence="2">ATP synthase subunit I</fullName>
    </submittedName>
</protein>
<dbReference type="AlphaFoldDB" id="A0A2G1UQ89"/>
<feature type="transmembrane region" description="Helical" evidence="1">
    <location>
        <begin position="84"/>
        <end position="101"/>
    </location>
</feature>
<keyword evidence="3" id="KW-1185">Reference proteome</keyword>
<dbReference type="Pfam" id="PF12966">
    <property type="entry name" value="AtpR"/>
    <property type="match status" value="1"/>
</dbReference>
<organism evidence="2 3">
    <name type="scientific">Marinobacter profundi</name>
    <dbReference type="NCBI Taxonomy" id="2666256"/>
    <lineage>
        <taxon>Bacteria</taxon>
        <taxon>Pseudomonadati</taxon>
        <taxon>Pseudomonadota</taxon>
        <taxon>Gammaproteobacteria</taxon>
        <taxon>Pseudomonadales</taxon>
        <taxon>Marinobacteraceae</taxon>
        <taxon>Marinobacter</taxon>
    </lineage>
</organism>
<evidence type="ECO:0000256" key="1">
    <source>
        <dbReference type="SAM" id="Phobius"/>
    </source>
</evidence>
<feature type="transmembrane region" description="Helical" evidence="1">
    <location>
        <begin position="57"/>
        <end position="78"/>
    </location>
</feature>
<comment type="caution">
    <text evidence="2">The sequence shown here is derived from an EMBL/GenBank/DDBJ whole genome shotgun (WGS) entry which is preliminary data.</text>
</comment>
<evidence type="ECO:0000313" key="3">
    <source>
        <dbReference type="Proteomes" id="UP000231409"/>
    </source>
</evidence>
<proteinExistence type="predicted"/>
<gene>
    <name evidence="2" type="ORF">CLH61_01425</name>
</gene>